<dbReference type="PANTHER" id="PTHR36046">
    <property type="entry name" value="PROTEIN, PUTATIVE-RELATED"/>
    <property type="match status" value="1"/>
</dbReference>
<evidence type="ECO:0000313" key="4">
    <source>
        <dbReference type="Proteomes" id="UP001235303"/>
    </source>
</evidence>
<keyword evidence="1" id="KW-0472">Membrane</keyword>
<comment type="caution">
    <text evidence="3">The sequence shown here is derived from an EMBL/GenBank/DDBJ whole genome shotgun (WGS) entry which is preliminary data.</text>
</comment>
<protein>
    <recommendedName>
        <fullName evidence="2">DUF6737 domain-containing protein</fullName>
    </recommendedName>
</protein>
<evidence type="ECO:0000259" key="2">
    <source>
        <dbReference type="Pfam" id="PF20522"/>
    </source>
</evidence>
<dbReference type="PANTHER" id="PTHR36046:SF1">
    <property type="entry name" value="DUF6737 DOMAIN-CONTAINING PROTEIN"/>
    <property type="match status" value="1"/>
</dbReference>
<feature type="transmembrane region" description="Helical" evidence="1">
    <location>
        <begin position="23"/>
        <end position="40"/>
    </location>
</feature>
<dbReference type="Proteomes" id="UP001235303">
    <property type="component" value="Unassembled WGS sequence"/>
</dbReference>
<keyword evidence="1" id="KW-0812">Transmembrane</keyword>
<gene>
    <name evidence="3" type="ORF">PMG71_07425</name>
</gene>
<keyword evidence="4" id="KW-1185">Reference proteome</keyword>
<name>A0ABT7ARQ1_9CYAN</name>
<accession>A0ABT7ARQ1</accession>
<evidence type="ECO:0000256" key="1">
    <source>
        <dbReference type="SAM" id="Phobius"/>
    </source>
</evidence>
<feature type="domain" description="DUF6737" evidence="2">
    <location>
        <begin position="11"/>
        <end position="67"/>
    </location>
</feature>
<keyword evidence="1" id="KW-1133">Transmembrane helix</keyword>
<reference evidence="3 4" key="1">
    <citation type="submission" date="2023-01" db="EMBL/GenBank/DDBJ databases">
        <title>Novel diversity within Roseofilum (Cyanobacteria; Desertifilaceae) from marine benthic mats with descriptions of four novel species.</title>
        <authorList>
            <person name="Wang Y."/>
            <person name="Berthold D.E."/>
            <person name="Hu J."/>
            <person name="Lefler F.W."/>
            <person name="Laughinghouse H.D. IV."/>
        </authorList>
    </citation>
    <scope>NUCLEOTIDE SEQUENCE [LARGE SCALE GENOMIC DNA]</scope>
    <source>
        <strain evidence="3 4">BLCC-M154</strain>
    </source>
</reference>
<dbReference type="Pfam" id="PF20522">
    <property type="entry name" value="DUF6737"/>
    <property type="match status" value="1"/>
</dbReference>
<feature type="transmembrane region" description="Helical" evidence="1">
    <location>
        <begin position="47"/>
        <end position="68"/>
    </location>
</feature>
<organism evidence="3 4">
    <name type="scientific">Roseofilum acuticapitatum BLCC-M154</name>
    <dbReference type="NCBI Taxonomy" id="3022444"/>
    <lineage>
        <taxon>Bacteria</taxon>
        <taxon>Bacillati</taxon>
        <taxon>Cyanobacteriota</taxon>
        <taxon>Cyanophyceae</taxon>
        <taxon>Desertifilales</taxon>
        <taxon>Desertifilaceae</taxon>
        <taxon>Roseofilum</taxon>
        <taxon>Roseofilum acuticapitatum</taxon>
    </lineage>
</organism>
<dbReference type="EMBL" id="JAQOSP010000052">
    <property type="protein sequence ID" value="MDJ1169252.1"/>
    <property type="molecule type" value="Genomic_DNA"/>
</dbReference>
<sequence>MSEPLPPKPVSVWHYKPWWCQPWSILLTGVTAIALSWIILHRWWFSLLFSLPILVWMSYFILIWPKLIQQSGLLPLDPPFDRSET</sequence>
<dbReference type="InterPro" id="IPR046625">
    <property type="entry name" value="DUF6737"/>
</dbReference>
<evidence type="ECO:0000313" key="3">
    <source>
        <dbReference type="EMBL" id="MDJ1169252.1"/>
    </source>
</evidence>
<proteinExistence type="predicted"/>
<dbReference type="RefSeq" id="WP_283753013.1">
    <property type="nucleotide sequence ID" value="NZ_JAQOSP010000052.1"/>
</dbReference>